<proteinExistence type="predicted"/>
<protein>
    <submittedName>
        <fullName evidence="1">Uncharacterized protein</fullName>
    </submittedName>
</protein>
<gene>
    <name evidence="1" type="ORF">E2C01_023085</name>
</gene>
<comment type="caution">
    <text evidence="1">The sequence shown here is derived from an EMBL/GenBank/DDBJ whole genome shotgun (WGS) entry which is preliminary data.</text>
</comment>
<dbReference type="EMBL" id="VSRR010002143">
    <property type="protein sequence ID" value="MPC29834.1"/>
    <property type="molecule type" value="Genomic_DNA"/>
</dbReference>
<sequence>MPHPDFRDPREIAQVQIPWERDTVHSVLEAPAVCCGRVEMERVKTNSVSGRASPVNEASLIGVTFTECSVLVTLVDKGTRLFSCGT</sequence>
<organism evidence="1 2">
    <name type="scientific">Portunus trituberculatus</name>
    <name type="common">Swimming crab</name>
    <name type="synonym">Neptunus trituberculatus</name>
    <dbReference type="NCBI Taxonomy" id="210409"/>
    <lineage>
        <taxon>Eukaryota</taxon>
        <taxon>Metazoa</taxon>
        <taxon>Ecdysozoa</taxon>
        <taxon>Arthropoda</taxon>
        <taxon>Crustacea</taxon>
        <taxon>Multicrustacea</taxon>
        <taxon>Malacostraca</taxon>
        <taxon>Eumalacostraca</taxon>
        <taxon>Eucarida</taxon>
        <taxon>Decapoda</taxon>
        <taxon>Pleocyemata</taxon>
        <taxon>Brachyura</taxon>
        <taxon>Eubrachyura</taxon>
        <taxon>Portunoidea</taxon>
        <taxon>Portunidae</taxon>
        <taxon>Portuninae</taxon>
        <taxon>Portunus</taxon>
    </lineage>
</organism>
<dbReference type="Proteomes" id="UP000324222">
    <property type="component" value="Unassembled WGS sequence"/>
</dbReference>
<dbReference type="AlphaFoldDB" id="A0A5B7EAL9"/>
<evidence type="ECO:0000313" key="1">
    <source>
        <dbReference type="EMBL" id="MPC29834.1"/>
    </source>
</evidence>
<keyword evidence="2" id="KW-1185">Reference proteome</keyword>
<accession>A0A5B7EAL9</accession>
<reference evidence="1 2" key="1">
    <citation type="submission" date="2019-05" db="EMBL/GenBank/DDBJ databases">
        <title>Another draft genome of Portunus trituberculatus and its Hox gene families provides insights of decapod evolution.</title>
        <authorList>
            <person name="Jeong J.-H."/>
            <person name="Song I."/>
            <person name="Kim S."/>
            <person name="Choi T."/>
            <person name="Kim D."/>
            <person name="Ryu S."/>
            <person name="Kim W."/>
        </authorList>
    </citation>
    <scope>NUCLEOTIDE SEQUENCE [LARGE SCALE GENOMIC DNA]</scope>
    <source>
        <tissue evidence="1">Muscle</tissue>
    </source>
</reference>
<evidence type="ECO:0000313" key="2">
    <source>
        <dbReference type="Proteomes" id="UP000324222"/>
    </source>
</evidence>
<name>A0A5B7EAL9_PORTR</name>